<name>A0ABV4UYW6_9BACL</name>
<evidence type="ECO:0000313" key="3">
    <source>
        <dbReference type="Proteomes" id="UP001575622"/>
    </source>
</evidence>
<dbReference type="EMBL" id="JBHDLN010000005">
    <property type="protein sequence ID" value="MFB0842870.1"/>
    <property type="molecule type" value="Genomic_DNA"/>
</dbReference>
<evidence type="ECO:0008006" key="4">
    <source>
        <dbReference type="Google" id="ProtNLM"/>
    </source>
</evidence>
<feature type="coiled-coil region" evidence="1">
    <location>
        <begin position="272"/>
        <end position="303"/>
    </location>
</feature>
<reference evidence="2 3" key="1">
    <citation type="submission" date="2024-09" db="EMBL/GenBank/DDBJ databases">
        <authorList>
            <person name="Makale K.P.P."/>
            <person name="Makhzoum A."/>
            <person name="Rantong G."/>
            <person name="Rahube T.O."/>
        </authorList>
    </citation>
    <scope>NUCLEOTIDE SEQUENCE [LARGE SCALE GENOMIC DNA]</scope>
    <source>
        <strain evidence="2 3">KM_D13</strain>
    </source>
</reference>
<organism evidence="2 3">
    <name type="scientific">Paenibacillus oleatilyticus</name>
    <dbReference type="NCBI Taxonomy" id="2594886"/>
    <lineage>
        <taxon>Bacteria</taxon>
        <taxon>Bacillati</taxon>
        <taxon>Bacillota</taxon>
        <taxon>Bacilli</taxon>
        <taxon>Bacillales</taxon>
        <taxon>Paenibacillaceae</taxon>
        <taxon>Paenibacillus</taxon>
    </lineage>
</organism>
<gene>
    <name evidence="2" type="ORF">ACEU3E_11865</name>
</gene>
<comment type="caution">
    <text evidence="2">The sequence shown here is derived from an EMBL/GenBank/DDBJ whole genome shotgun (WGS) entry which is preliminary data.</text>
</comment>
<keyword evidence="1" id="KW-0175">Coiled coil</keyword>
<accession>A0ABV4UYW6</accession>
<dbReference type="Proteomes" id="UP001575622">
    <property type="component" value="Unassembled WGS sequence"/>
</dbReference>
<dbReference type="RefSeq" id="WP_373951085.1">
    <property type="nucleotide sequence ID" value="NZ_JBHDLN010000005.1"/>
</dbReference>
<protein>
    <recommendedName>
        <fullName evidence="4">Restriction endonuclease</fullName>
    </recommendedName>
</protein>
<sequence length="468" mass="52953">MKRVPLVQYDMPRILTFDFSKQEVEKLQNAGYNVHRGSTGVLPADQGEYFMPCAITDVEILLFNVRDKAISEMSKRKMSEGSIEEMPFLLHLMEEVWKKGGVTILFVNEGVSPLDLDSIGVERTGVLNSSRKYMPSSSYQKAKHPFVEPEFPKYRGNSIRTTESVVAQVYQRFVKSAQHLVLAVQKDITLFGRGMWAKQIWHIQDDSVDGAVLCLELQNDGIGGSIILLPTFEAKNTDVVLAIIKEYLSINKPHLFAKSNHEWLEDYKPVTVKNLEHERDEFVQQSKKTLEEYNEKINETHEAINWMDHLLVGKDDIYAEAVGLALTYLGFDVTDVDKLADTGNRKREDFRIHDGNGYFALVEAKATERGANQQMIQDTQAHQLRYSREYQTHTVPALLVVNHSCKNPPDKRSDFYKAKDIQEGLIDSAITAIDSVFLHDLCQKVLAGELSVQEARSTLKAGSAVLAL</sequence>
<evidence type="ECO:0000313" key="2">
    <source>
        <dbReference type="EMBL" id="MFB0842870.1"/>
    </source>
</evidence>
<proteinExistence type="predicted"/>
<keyword evidence="3" id="KW-1185">Reference proteome</keyword>
<evidence type="ECO:0000256" key="1">
    <source>
        <dbReference type="SAM" id="Coils"/>
    </source>
</evidence>